<evidence type="ECO:0000313" key="2">
    <source>
        <dbReference type="Proteomes" id="UP000095228"/>
    </source>
</evidence>
<evidence type="ECO:0000313" key="1">
    <source>
        <dbReference type="EMBL" id="AOS44936.1"/>
    </source>
</evidence>
<evidence type="ECO:0008006" key="3">
    <source>
        <dbReference type="Google" id="ProtNLM"/>
    </source>
</evidence>
<proteinExistence type="predicted"/>
<organism evidence="1 2">
    <name type="scientific">Lacunisphaera limnophila</name>
    <dbReference type="NCBI Taxonomy" id="1838286"/>
    <lineage>
        <taxon>Bacteria</taxon>
        <taxon>Pseudomonadati</taxon>
        <taxon>Verrucomicrobiota</taxon>
        <taxon>Opitutia</taxon>
        <taxon>Opitutales</taxon>
        <taxon>Opitutaceae</taxon>
        <taxon>Lacunisphaera</taxon>
    </lineage>
</organism>
<dbReference type="Gene3D" id="3.90.550.10">
    <property type="entry name" value="Spore Coat Polysaccharide Biosynthesis Protein SpsA, Chain A"/>
    <property type="match status" value="1"/>
</dbReference>
<name>A0A1D8AVP3_9BACT</name>
<dbReference type="STRING" id="1838286.Verru16b_02005"/>
<dbReference type="AlphaFoldDB" id="A0A1D8AVP3"/>
<dbReference type="KEGG" id="obg:Verru16b_02005"/>
<keyword evidence="2" id="KW-1185">Reference proteome</keyword>
<gene>
    <name evidence="1" type="ORF">Verru16b_02005</name>
</gene>
<dbReference type="EMBL" id="CP016094">
    <property type="protein sequence ID" value="AOS44936.1"/>
    <property type="molecule type" value="Genomic_DNA"/>
</dbReference>
<sequence length="457" mass="50174">MRLVAVSVVKNEADIIEAFVRHTCAWVDHHLVFDHDSTDGTREILRALQAEGLPLTLFHDEALANLQQARSNHLTRLAARTHDADWILPLDADEILTGPGRAALEAALLLAGTSQPASLPLLDYCPTRDDDPTEPNPILRLRHSRRVPSVTRKIILPRELALDPDLVAGKGSHALYRGSVPQPARPLPAGWHLAHLALRSPEHQVLRVILAELQKTSRGRPAAGLDVHYRLGYQLLAEDPELFFATVKLSADQLDLRPIYYHGGNLRFTTAQGWTRVARALLPYLEQLAASHGRLLDAARPEPTNLDPAGLDIRELVRTSVPDFSGQSGAFAGFTALAGWGPAEGPVPEAFLPPFHWGYAPATHLAVTAPAAQNVTLIADLLTYSENQTVDVELNGVRQRQLAFTRINQRERLAVPLALRAGSNDLQFHYTQGLVTDHDSRRLAAIFLGLRFLPAGP</sequence>
<dbReference type="Proteomes" id="UP000095228">
    <property type="component" value="Chromosome"/>
</dbReference>
<dbReference type="Pfam" id="PF13704">
    <property type="entry name" value="Glyco_tranf_2_4"/>
    <property type="match status" value="1"/>
</dbReference>
<accession>A0A1D8AVP3</accession>
<protein>
    <recommendedName>
        <fullName evidence="3">Glycosyl transferase family 2</fullName>
    </recommendedName>
</protein>
<dbReference type="InterPro" id="IPR029044">
    <property type="entry name" value="Nucleotide-diphossugar_trans"/>
</dbReference>
<dbReference type="SUPFAM" id="SSF53448">
    <property type="entry name" value="Nucleotide-diphospho-sugar transferases"/>
    <property type="match status" value="1"/>
</dbReference>
<reference evidence="1 2" key="1">
    <citation type="submission" date="2016-06" db="EMBL/GenBank/DDBJ databases">
        <title>Three novel species with peptidoglycan cell walls form the new genus Lacunisphaera gen. nov. in the family Opitutaceae of the verrucomicrobial subdivision 4.</title>
        <authorList>
            <person name="Rast P."/>
            <person name="Gloeckner I."/>
            <person name="Jogler M."/>
            <person name="Boedeker C."/>
            <person name="Jeske O."/>
            <person name="Wiegand S."/>
            <person name="Reinhardt R."/>
            <person name="Schumann P."/>
            <person name="Rohde M."/>
            <person name="Spring S."/>
            <person name="Gloeckner F.O."/>
            <person name="Jogler C."/>
        </authorList>
    </citation>
    <scope>NUCLEOTIDE SEQUENCE [LARGE SCALE GENOMIC DNA]</scope>
    <source>
        <strain evidence="1 2">IG16b</strain>
    </source>
</reference>